<feature type="compositionally biased region" description="Basic residues" evidence="1">
    <location>
        <begin position="75"/>
        <end position="86"/>
    </location>
</feature>
<dbReference type="RefSeq" id="WP_150081853.1">
    <property type="nucleotide sequence ID" value="NZ_VWRN01000005.1"/>
</dbReference>
<comment type="caution">
    <text evidence="2">The sequence shown here is derived from an EMBL/GenBank/DDBJ whole genome shotgun (WGS) entry which is preliminary data.</text>
</comment>
<protein>
    <submittedName>
        <fullName evidence="2">Uncharacterized protein</fullName>
    </submittedName>
</protein>
<gene>
    <name evidence="2" type="ORF">F1599_01225</name>
</gene>
<reference evidence="2 3" key="1">
    <citation type="submission" date="2019-09" db="EMBL/GenBank/DDBJ databases">
        <title>Isolation of a novel species in the genus Cupriavidus from patients with sepsis using whole genome sequencing.</title>
        <authorList>
            <person name="Kweon O.J."/>
            <person name="Lee M.-K."/>
        </authorList>
    </citation>
    <scope>NUCLEOTIDE SEQUENCE [LARGE SCALE GENOMIC DNA]</scope>
    <source>
        <strain evidence="2 3">MKL-01</strain>
    </source>
</reference>
<dbReference type="AlphaFoldDB" id="A0A5M8BHR2"/>
<sequence length="97" mass="10745">MVVSVLVSAASGAADLVGMLAGVADSLVATIAVNRTSVRFCRTEGVVAIDGRRGNPWHDHRDDRDHRDQRDHHDRNHHHRQSNRRNHTADKAGQGRP</sequence>
<evidence type="ECO:0000256" key="1">
    <source>
        <dbReference type="SAM" id="MobiDB-lite"/>
    </source>
</evidence>
<evidence type="ECO:0000313" key="3">
    <source>
        <dbReference type="Proteomes" id="UP000324324"/>
    </source>
</evidence>
<keyword evidence="3" id="KW-1185">Reference proteome</keyword>
<organism evidence="2 3">
    <name type="scientific">Cupriavidus cauae</name>
    <dbReference type="NCBI Taxonomy" id="2608999"/>
    <lineage>
        <taxon>Bacteria</taxon>
        <taxon>Pseudomonadati</taxon>
        <taxon>Pseudomonadota</taxon>
        <taxon>Betaproteobacteria</taxon>
        <taxon>Burkholderiales</taxon>
        <taxon>Burkholderiaceae</taxon>
        <taxon>Cupriavidus</taxon>
    </lineage>
</organism>
<dbReference type="EMBL" id="VWRN01000005">
    <property type="protein sequence ID" value="KAA6133270.1"/>
    <property type="molecule type" value="Genomic_DNA"/>
</dbReference>
<evidence type="ECO:0000313" key="2">
    <source>
        <dbReference type="EMBL" id="KAA6133270.1"/>
    </source>
</evidence>
<accession>A0A5M8BHR2</accession>
<feature type="region of interest" description="Disordered" evidence="1">
    <location>
        <begin position="50"/>
        <end position="97"/>
    </location>
</feature>
<dbReference type="Proteomes" id="UP000324324">
    <property type="component" value="Unassembled WGS sequence"/>
</dbReference>
<name>A0A5M8BHR2_9BURK</name>
<feature type="compositionally biased region" description="Basic and acidic residues" evidence="1">
    <location>
        <begin position="50"/>
        <end position="74"/>
    </location>
</feature>
<proteinExistence type="predicted"/>